<keyword evidence="2" id="KW-1185">Reference proteome</keyword>
<evidence type="ECO:0000313" key="1">
    <source>
        <dbReference type="EMBL" id="AXC10884.1"/>
    </source>
</evidence>
<dbReference type="EMBL" id="CP030840">
    <property type="protein sequence ID" value="AXC10884.1"/>
    <property type="molecule type" value="Genomic_DNA"/>
</dbReference>
<proteinExistence type="predicted"/>
<protein>
    <submittedName>
        <fullName evidence="1">Uncharacterized protein</fullName>
    </submittedName>
</protein>
<reference evidence="1 2" key="1">
    <citation type="journal article" date="2018" name="Front. Microbiol.">
        <title>Hydrolytic Capabilities as a Key to Environmental Success: Chitinolytic and Cellulolytic Acidobacteria From Acidic Sub-arctic Soils and Boreal Peatlands.</title>
        <authorList>
            <person name="Belova S.E."/>
            <person name="Ravin N.V."/>
            <person name="Pankratov T.A."/>
            <person name="Rakitin A.L."/>
            <person name="Ivanova A.A."/>
            <person name="Beletsky A.V."/>
            <person name="Mardanov A.V."/>
            <person name="Sinninghe Damste J.S."/>
            <person name="Dedysh S.N."/>
        </authorList>
    </citation>
    <scope>NUCLEOTIDE SEQUENCE [LARGE SCALE GENOMIC DNA]</scope>
    <source>
        <strain evidence="1 2">SBC82</strain>
    </source>
</reference>
<dbReference type="AlphaFoldDB" id="A0A2Z5FWJ6"/>
<dbReference type="Proteomes" id="UP000253606">
    <property type="component" value="Chromosome"/>
</dbReference>
<gene>
    <name evidence="1" type="ORF">ACPOL_1538</name>
</gene>
<dbReference type="KEGG" id="abas:ACPOL_1538"/>
<evidence type="ECO:0000313" key="2">
    <source>
        <dbReference type="Proteomes" id="UP000253606"/>
    </source>
</evidence>
<organism evidence="1 2">
    <name type="scientific">Acidisarcina polymorpha</name>
    <dbReference type="NCBI Taxonomy" id="2211140"/>
    <lineage>
        <taxon>Bacteria</taxon>
        <taxon>Pseudomonadati</taxon>
        <taxon>Acidobacteriota</taxon>
        <taxon>Terriglobia</taxon>
        <taxon>Terriglobales</taxon>
        <taxon>Acidobacteriaceae</taxon>
        <taxon>Acidisarcina</taxon>
    </lineage>
</organism>
<accession>A0A2Z5FWJ6</accession>
<dbReference type="RefSeq" id="WP_161557237.1">
    <property type="nucleotide sequence ID" value="NZ_CP030840.1"/>
</dbReference>
<sequence>MKATGFEFRHPLLIHEVIVDAALFTYLVLRGDALNLRFGGDPKKTALRWTRATSL</sequence>
<name>A0A2Z5FWJ6_9BACT</name>